<dbReference type="Proteomes" id="UP000830401">
    <property type="component" value="Plasmid unnamed5"/>
</dbReference>
<sequence>MRNRIGIRMAPFFHPDGFAFSSGCPLDFIRMRPEEKRVAVRGEKLGLEGLFRSLLSRTGYRIRGTYKLNRGFIILFLVKQLTVELIGQLKKAISAHLTGFHPDDTSQGEKYNYSTKLCLDSWT</sequence>
<accession>A0ABY4GFE0</accession>
<keyword evidence="2" id="KW-1185">Reference proteome</keyword>
<protein>
    <submittedName>
        <fullName evidence="1">Uncharacterized protein</fullName>
    </submittedName>
</protein>
<evidence type="ECO:0000313" key="1">
    <source>
        <dbReference type="EMBL" id="UOQ69515.1"/>
    </source>
</evidence>
<name>A0ABY4GFE0_9BACT</name>
<dbReference type="EMBL" id="CP095066">
    <property type="protein sequence ID" value="UOQ69515.1"/>
    <property type="molecule type" value="Genomic_DNA"/>
</dbReference>
<geneLocation type="plasmid" evidence="1 2">
    <name>unnamed5</name>
</geneLocation>
<proteinExistence type="predicted"/>
<gene>
    <name evidence="1" type="ORF">MUN86_28145</name>
</gene>
<reference evidence="1" key="1">
    <citation type="submission" date="2022-04" db="EMBL/GenBank/DDBJ databases">
        <title>Hymenobacter sp. isolated from the air.</title>
        <authorList>
            <person name="Won M."/>
            <person name="Lee C.-M."/>
            <person name="Woen H.-Y."/>
            <person name="Kwon S.-W."/>
        </authorList>
    </citation>
    <scope>NUCLEOTIDE SEQUENCE</scope>
    <source>
        <strain evidence="1">5420S-77</strain>
        <plasmid evidence="1">unnamed5</plasmid>
    </source>
</reference>
<keyword evidence="1" id="KW-0614">Plasmid</keyword>
<organism evidence="1 2">
    <name type="scientific">Hymenobacter volaticus</name>
    <dbReference type="NCBI Taxonomy" id="2932254"/>
    <lineage>
        <taxon>Bacteria</taxon>
        <taxon>Pseudomonadati</taxon>
        <taxon>Bacteroidota</taxon>
        <taxon>Cytophagia</taxon>
        <taxon>Cytophagales</taxon>
        <taxon>Hymenobacteraceae</taxon>
        <taxon>Hymenobacter</taxon>
    </lineage>
</organism>
<evidence type="ECO:0000313" key="2">
    <source>
        <dbReference type="Proteomes" id="UP000830401"/>
    </source>
</evidence>